<reference evidence="1 2" key="1">
    <citation type="journal article" date="2022" name="bioRxiv">
        <title>An ancient truncated duplication of the anti-Mullerian hormone receptor type 2 gene is a potential conserved master sex determinant in the Pangasiidae catfish family.</title>
        <authorList>
            <person name="Wen M."/>
            <person name="Pan Q."/>
            <person name="Jouanno E."/>
            <person name="Montfort J."/>
            <person name="Zahm M."/>
            <person name="Cabau C."/>
            <person name="Klopp C."/>
            <person name="Iampietro C."/>
            <person name="Roques C."/>
            <person name="Bouchez O."/>
            <person name="Castinel A."/>
            <person name="Donnadieu C."/>
            <person name="Parrinello H."/>
            <person name="Poncet C."/>
            <person name="Belmonte E."/>
            <person name="Gautier V."/>
            <person name="Avarre J.-C."/>
            <person name="Dugue R."/>
            <person name="Gustiano R."/>
            <person name="Ha T.T.T."/>
            <person name="Campet M."/>
            <person name="Sriphairoj K."/>
            <person name="Ribolli J."/>
            <person name="de Almeida F.L."/>
            <person name="Desvignes T."/>
            <person name="Postlethwait J.H."/>
            <person name="Bucao C.F."/>
            <person name="Robinson-Rechavi M."/>
            <person name="Bobe J."/>
            <person name="Herpin A."/>
            <person name="Guiguen Y."/>
        </authorList>
    </citation>
    <scope>NUCLEOTIDE SEQUENCE [LARGE SCALE GENOMIC DNA]</scope>
    <source>
        <strain evidence="1">YG-Dec2019</strain>
    </source>
</reference>
<protein>
    <submittedName>
        <fullName evidence="1">Uncharacterized protein</fullName>
    </submittedName>
</protein>
<evidence type="ECO:0000313" key="1">
    <source>
        <dbReference type="EMBL" id="MCI4387434.1"/>
    </source>
</evidence>
<sequence length="117" mass="13101">MQELALSEYTLGISLIPSTPQEMEDMLKLCSHVRFKVPQQFTISPNPYVIKPINTLQVVDVSGACLLTEALPSCRVDVLENCGHSVVMERPRRTAKLILDFIISQQSLPNTTAKKKF</sequence>
<gene>
    <name evidence="1" type="ORF">PGIGA_G00073920</name>
</gene>
<accession>A0ACC5X860</accession>
<keyword evidence="2" id="KW-1185">Reference proteome</keyword>
<proteinExistence type="predicted"/>
<name>A0ACC5X860_PANGG</name>
<evidence type="ECO:0000313" key="2">
    <source>
        <dbReference type="Proteomes" id="UP000829447"/>
    </source>
</evidence>
<organism evidence="1 2">
    <name type="scientific">Pangasianodon gigas</name>
    <name type="common">Mekong giant catfish</name>
    <name type="synonym">Pangasius gigas</name>
    <dbReference type="NCBI Taxonomy" id="30993"/>
    <lineage>
        <taxon>Eukaryota</taxon>
        <taxon>Metazoa</taxon>
        <taxon>Chordata</taxon>
        <taxon>Craniata</taxon>
        <taxon>Vertebrata</taxon>
        <taxon>Euteleostomi</taxon>
        <taxon>Actinopterygii</taxon>
        <taxon>Neopterygii</taxon>
        <taxon>Teleostei</taxon>
        <taxon>Ostariophysi</taxon>
        <taxon>Siluriformes</taxon>
        <taxon>Pangasiidae</taxon>
        <taxon>Pangasianodon</taxon>
    </lineage>
</organism>
<dbReference type="EMBL" id="CM040469">
    <property type="protein sequence ID" value="MCI4387434.1"/>
    <property type="molecule type" value="Genomic_DNA"/>
</dbReference>
<dbReference type="Proteomes" id="UP000829447">
    <property type="component" value="Linkage Group LG16"/>
</dbReference>
<comment type="caution">
    <text evidence="1">The sequence shown here is derived from an EMBL/GenBank/DDBJ whole genome shotgun (WGS) entry which is preliminary data.</text>
</comment>